<organism evidence="3 4">
    <name type="scientific">Spirochaeta africana (strain ATCC 700263 / DSM 8902 / Z-7692)</name>
    <dbReference type="NCBI Taxonomy" id="889378"/>
    <lineage>
        <taxon>Bacteria</taxon>
        <taxon>Pseudomonadati</taxon>
        <taxon>Spirochaetota</taxon>
        <taxon>Spirochaetia</taxon>
        <taxon>Spirochaetales</taxon>
        <taxon>Spirochaetaceae</taxon>
        <taxon>Spirochaeta</taxon>
    </lineage>
</organism>
<dbReference type="EMBL" id="CP003282">
    <property type="protein sequence ID" value="AFG37672.1"/>
    <property type="molecule type" value="Genomic_DNA"/>
</dbReference>
<dbReference type="Proteomes" id="UP000007383">
    <property type="component" value="Chromosome"/>
</dbReference>
<dbReference type="KEGG" id="sfc:Spiaf_1614"/>
<evidence type="ECO:0000313" key="3">
    <source>
        <dbReference type="EMBL" id="AFG37672.1"/>
    </source>
</evidence>
<feature type="compositionally biased region" description="Basic and acidic residues" evidence="1">
    <location>
        <begin position="77"/>
        <end position="93"/>
    </location>
</feature>
<name>H9UJH9_SPIAZ</name>
<protein>
    <recommendedName>
        <fullName evidence="5">Lipopolysaccharide assembly protein A domain-containing protein</fullName>
    </recommendedName>
</protein>
<evidence type="ECO:0000256" key="1">
    <source>
        <dbReference type="SAM" id="MobiDB-lite"/>
    </source>
</evidence>
<accession>H9UJH9</accession>
<keyword evidence="4" id="KW-1185">Reference proteome</keyword>
<dbReference type="STRING" id="889378.Spiaf_1614"/>
<sequence length="93" mass="10746">MPWRLILFILLLVLIMFFVGYNLDNRSDISVVFYTFQDVPVFFAMFGSFLVGVIIMLPFALGSPFKKKQKTPKQKGRNADTHNEQRSEKAAQQ</sequence>
<feature type="region of interest" description="Disordered" evidence="1">
    <location>
        <begin position="65"/>
        <end position="93"/>
    </location>
</feature>
<keyword evidence="2" id="KW-0812">Transmembrane</keyword>
<dbReference type="HOGENOM" id="CLU_177878_0_0_12"/>
<dbReference type="PATRIC" id="fig|889378.3.peg.1601"/>
<dbReference type="RefSeq" id="WP_014455655.1">
    <property type="nucleotide sequence ID" value="NC_017098.1"/>
</dbReference>
<evidence type="ECO:0008006" key="5">
    <source>
        <dbReference type="Google" id="ProtNLM"/>
    </source>
</evidence>
<feature type="compositionally biased region" description="Basic residues" evidence="1">
    <location>
        <begin position="65"/>
        <end position="76"/>
    </location>
</feature>
<keyword evidence="2" id="KW-1133">Transmembrane helix</keyword>
<feature type="transmembrane region" description="Helical" evidence="2">
    <location>
        <begin position="41"/>
        <end position="61"/>
    </location>
</feature>
<dbReference type="OrthoDB" id="371372at2"/>
<feature type="transmembrane region" description="Helical" evidence="2">
    <location>
        <begin position="5"/>
        <end position="21"/>
    </location>
</feature>
<evidence type="ECO:0000256" key="2">
    <source>
        <dbReference type="SAM" id="Phobius"/>
    </source>
</evidence>
<evidence type="ECO:0000313" key="4">
    <source>
        <dbReference type="Proteomes" id="UP000007383"/>
    </source>
</evidence>
<dbReference type="AlphaFoldDB" id="H9UJH9"/>
<dbReference type="eggNOG" id="ENOG502ZEAI">
    <property type="taxonomic scope" value="Bacteria"/>
</dbReference>
<proteinExistence type="predicted"/>
<keyword evidence="2" id="KW-0472">Membrane</keyword>
<gene>
    <name evidence="3" type="ordered locus">Spiaf_1614</name>
</gene>
<reference evidence="4" key="1">
    <citation type="journal article" date="2013" name="Stand. Genomic Sci.">
        <title>Complete genome sequence of the halophilic bacterium Spirochaeta africana type strain (Z-7692(T)) from the alkaline Lake Magadi in the East African Rift.</title>
        <authorList>
            <person name="Liolos K."/>
            <person name="Abt B."/>
            <person name="Scheuner C."/>
            <person name="Teshima H."/>
            <person name="Held B."/>
            <person name="Lapidus A."/>
            <person name="Nolan M."/>
            <person name="Lucas S."/>
            <person name="Deshpande S."/>
            <person name="Cheng J.F."/>
            <person name="Tapia R."/>
            <person name="Goodwin L.A."/>
            <person name="Pitluck S."/>
            <person name="Pagani I."/>
            <person name="Ivanova N."/>
            <person name="Mavromatis K."/>
            <person name="Mikhailova N."/>
            <person name="Huntemann M."/>
            <person name="Pati A."/>
            <person name="Chen A."/>
            <person name="Palaniappan K."/>
            <person name="Land M."/>
            <person name="Rohde M."/>
            <person name="Tindall B.J."/>
            <person name="Detter J.C."/>
            <person name="Goker M."/>
            <person name="Bristow J."/>
            <person name="Eisen J.A."/>
            <person name="Markowitz V."/>
            <person name="Hugenholtz P."/>
            <person name="Woyke T."/>
            <person name="Klenk H.P."/>
            <person name="Kyrpides N.C."/>
        </authorList>
    </citation>
    <scope>NUCLEOTIDE SEQUENCE</scope>
    <source>
        <strain evidence="4">ATCC 700263 / DSM 8902 / Z-7692</strain>
    </source>
</reference>